<comment type="subcellular location">
    <subcellularLocation>
        <location evidence="1 10">Cell membrane</location>
        <topology evidence="1 10">Multi-pass membrane protein</topology>
    </subcellularLocation>
</comment>
<evidence type="ECO:0000256" key="6">
    <source>
        <dbReference type="ARBA" id="ARBA00022927"/>
    </source>
</evidence>
<dbReference type="InterPro" id="IPR000731">
    <property type="entry name" value="SSD"/>
</dbReference>
<reference evidence="12 13" key="1">
    <citation type="journal article" date="2016" name="Nat. Commun.">
        <title>Thousands of microbial genomes shed light on interconnected biogeochemical processes in an aquifer system.</title>
        <authorList>
            <person name="Anantharaman K."/>
            <person name="Brown C.T."/>
            <person name="Hug L.A."/>
            <person name="Sharon I."/>
            <person name="Castelle C.J."/>
            <person name="Probst A.J."/>
            <person name="Thomas B.C."/>
            <person name="Singh A."/>
            <person name="Wilkins M.J."/>
            <person name="Karaoz U."/>
            <person name="Brodie E.L."/>
            <person name="Williams K.H."/>
            <person name="Hubbard S.S."/>
            <person name="Banfield J.F."/>
        </authorList>
    </citation>
    <scope>NUCLEOTIDE SEQUENCE [LARGE SCALE GENOMIC DNA]</scope>
</reference>
<dbReference type="AlphaFoldDB" id="A0A1F5GPV0"/>
<dbReference type="PANTHER" id="PTHR30081:SF8">
    <property type="entry name" value="PROTEIN TRANSLOCASE SUBUNIT SECF"/>
    <property type="match status" value="1"/>
</dbReference>
<dbReference type="Proteomes" id="UP000178336">
    <property type="component" value="Unassembled WGS sequence"/>
</dbReference>
<dbReference type="InterPro" id="IPR048634">
    <property type="entry name" value="SecD_SecF_C"/>
</dbReference>
<evidence type="ECO:0000256" key="8">
    <source>
        <dbReference type="ARBA" id="ARBA00023010"/>
    </source>
</evidence>
<accession>A0A1F5GPV0</accession>
<keyword evidence="7 10" id="KW-1133">Transmembrane helix</keyword>
<evidence type="ECO:0000313" key="12">
    <source>
        <dbReference type="EMBL" id="OGD93923.1"/>
    </source>
</evidence>
<protein>
    <recommendedName>
        <fullName evidence="10">Protein-export membrane protein SecF</fullName>
    </recommendedName>
</protein>
<feature type="transmembrane region" description="Helical" evidence="10">
    <location>
        <begin position="241"/>
        <end position="259"/>
    </location>
</feature>
<dbReference type="Pfam" id="PF02355">
    <property type="entry name" value="SecD_SecF_C"/>
    <property type="match status" value="1"/>
</dbReference>
<evidence type="ECO:0000313" key="13">
    <source>
        <dbReference type="Proteomes" id="UP000178336"/>
    </source>
</evidence>
<evidence type="ECO:0000256" key="5">
    <source>
        <dbReference type="ARBA" id="ARBA00022692"/>
    </source>
</evidence>
<keyword evidence="6 10" id="KW-0653">Protein transport</keyword>
<organism evidence="12 13">
    <name type="scientific">Candidatus Curtissbacteria bacterium RIFCSPLOWO2_01_FULL_37_9</name>
    <dbReference type="NCBI Taxonomy" id="1797724"/>
    <lineage>
        <taxon>Bacteria</taxon>
        <taxon>Candidatus Curtissiibacteriota</taxon>
    </lineage>
</organism>
<dbReference type="STRING" id="1797724.A3A48_04300"/>
<keyword evidence="3 10" id="KW-1003">Cell membrane</keyword>
<dbReference type="GO" id="GO:0065002">
    <property type="term" value="P:intracellular protein transmembrane transport"/>
    <property type="evidence" value="ECO:0007669"/>
    <property type="project" value="UniProtKB-UniRule"/>
</dbReference>
<comment type="similarity">
    <text evidence="10">Belongs to the SecD/SecF family. SecF subfamily.</text>
</comment>
<keyword evidence="8 10" id="KW-0811">Translocation</keyword>
<gene>
    <name evidence="10" type="primary">secF</name>
    <name evidence="12" type="ORF">A3A48_04300</name>
</gene>
<evidence type="ECO:0000256" key="1">
    <source>
        <dbReference type="ARBA" id="ARBA00004651"/>
    </source>
</evidence>
<dbReference type="SUPFAM" id="SSF82866">
    <property type="entry name" value="Multidrug efflux transporter AcrB transmembrane domain"/>
    <property type="match status" value="1"/>
</dbReference>
<dbReference type="NCBIfam" id="TIGR00966">
    <property type="entry name" value="transloc_SecF"/>
    <property type="match status" value="1"/>
</dbReference>
<dbReference type="EMBL" id="MFBN01000056">
    <property type="protein sequence ID" value="OGD93923.1"/>
    <property type="molecule type" value="Genomic_DNA"/>
</dbReference>
<keyword evidence="5 10" id="KW-0812">Transmembrane</keyword>
<comment type="function">
    <text evidence="10">Part of the Sec protein translocase complex. Interacts with the SecYEG preprotein conducting channel. SecDF uses the proton motive force (PMF) to complete protein translocation after the ATP-dependent function of SecA.</text>
</comment>
<keyword evidence="2 10" id="KW-0813">Transport</keyword>
<dbReference type="GO" id="GO:0006605">
    <property type="term" value="P:protein targeting"/>
    <property type="evidence" value="ECO:0007669"/>
    <property type="project" value="UniProtKB-UniRule"/>
</dbReference>
<feature type="transmembrane region" description="Helical" evidence="10">
    <location>
        <begin position="7"/>
        <end position="29"/>
    </location>
</feature>
<evidence type="ECO:0000256" key="10">
    <source>
        <dbReference type="HAMAP-Rule" id="MF_01464"/>
    </source>
</evidence>
<feature type="domain" description="SSD" evidence="11">
    <location>
        <begin position="126"/>
        <end position="290"/>
    </location>
</feature>
<dbReference type="InterPro" id="IPR022645">
    <property type="entry name" value="SecD/SecF_bac"/>
</dbReference>
<keyword evidence="9 10" id="KW-0472">Membrane</keyword>
<proteinExistence type="inferred from homology"/>
<dbReference type="PROSITE" id="PS50156">
    <property type="entry name" value="SSD"/>
    <property type="match status" value="1"/>
</dbReference>
<evidence type="ECO:0000256" key="2">
    <source>
        <dbReference type="ARBA" id="ARBA00022448"/>
    </source>
</evidence>
<dbReference type="GO" id="GO:0015450">
    <property type="term" value="F:protein-transporting ATPase activity"/>
    <property type="evidence" value="ECO:0007669"/>
    <property type="project" value="InterPro"/>
</dbReference>
<dbReference type="InterPro" id="IPR022813">
    <property type="entry name" value="SecD/SecF_arch_bac"/>
</dbReference>
<evidence type="ECO:0000256" key="9">
    <source>
        <dbReference type="ARBA" id="ARBA00023136"/>
    </source>
</evidence>
<name>A0A1F5GPV0_9BACT</name>
<dbReference type="GO" id="GO:0005886">
    <property type="term" value="C:plasma membrane"/>
    <property type="evidence" value="ECO:0007669"/>
    <property type="project" value="UniProtKB-SubCell"/>
</dbReference>
<comment type="caution">
    <text evidence="12">The sequence shown here is derived from an EMBL/GenBank/DDBJ whole genome shotgun (WGS) entry which is preliminary data.</text>
</comment>
<feature type="transmembrane region" description="Helical" evidence="10">
    <location>
        <begin position="265"/>
        <end position="291"/>
    </location>
</feature>
<feature type="transmembrane region" description="Helical" evidence="10">
    <location>
        <begin position="190"/>
        <end position="210"/>
    </location>
</feature>
<evidence type="ECO:0000256" key="4">
    <source>
        <dbReference type="ARBA" id="ARBA00022519"/>
    </source>
</evidence>
<dbReference type="HAMAP" id="MF_01464_B">
    <property type="entry name" value="SecF_B"/>
    <property type="match status" value="1"/>
</dbReference>
<dbReference type="GO" id="GO:0043952">
    <property type="term" value="P:protein transport by the Sec complex"/>
    <property type="evidence" value="ECO:0007669"/>
    <property type="project" value="UniProtKB-UniRule"/>
</dbReference>
<feature type="transmembrane region" description="Helical" evidence="10">
    <location>
        <begin position="157"/>
        <end position="184"/>
    </location>
</feature>
<dbReference type="PANTHER" id="PTHR30081">
    <property type="entry name" value="PROTEIN-EXPORT MEMBRANE PROTEIN SEC"/>
    <property type="match status" value="1"/>
</dbReference>
<dbReference type="InterPro" id="IPR005665">
    <property type="entry name" value="SecF_bac"/>
</dbReference>
<evidence type="ECO:0000256" key="7">
    <source>
        <dbReference type="ARBA" id="ARBA00022989"/>
    </source>
</evidence>
<evidence type="ECO:0000256" key="3">
    <source>
        <dbReference type="ARBA" id="ARBA00022475"/>
    </source>
</evidence>
<sequence>MMNIIKYRNWFFGLSLLIIIPGIVALSFWKLKLGIDFAGGTLWEIKTTEQQEIDPIKLREILDQDSAGVSTVARISSDTVLVRMKESDEQKISSFKDEISQSFGKIEDIRLETVGPVVSKELTKKALIAVVLAIGGIVLYVTWAFRQVPKPASSVAFGVCTIFALFHDVIVVVGIFAFFGHFFAIEVDSLFITALLTVIGFSVHDTIVVFDRVRENLNKHREFPFEEVVNHSILQTLGRSLNTSLTVVFVLMALLLFGGESIKVFVLALLVGIISGTYSSIFNAAPLLVVWQKFFQNRNKR</sequence>
<comment type="subunit">
    <text evidence="10">Forms a complex with SecD. Part of the essential Sec protein translocation apparatus which comprises SecA, SecYEG and auxiliary proteins SecDF. Other proteins may also be involved.</text>
</comment>
<keyword evidence="4" id="KW-0997">Cell inner membrane</keyword>
<dbReference type="PRINTS" id="PR01755">
    <property type="entry name" value="SECFTRNLCASE"/>
</dbReference>
<feature type="transmembrane region" description="Helical" evidence="10">
    <location>
        <begin position="126"/>
        <end position="145"/>
    </location>
</feature>
<dbReference type="Gene3D" id="1.20.1640.10">
    <property type="entry name" value="Multidrug efflux transporter AcrB transmembrane domain"/>
    <property type="match status" value="1"/>
</dbReference>
<evidence type="ECO:0000259" key="11">
    <source>
        <dbReference type="PROSITE" id="PS50156"/>
    </source>
</evidence>